<reference evidence="2 3" key="1">
    <citation type="submission" date="2018-12" db="EMBL/GenBank/DDBJ databases">
        <title>Bacillus yapensis draft genome sequence.</title>
        <authorList>
            <person name="Yu L."/>
            <person name="Xu X."/>
            <person name="Tang X."/>
        </authorList>
    </citation>
    <scope>NUCLEOTIDE SEQUENCE [LARGE SCALE GENOMIC DNA]</scope>
    <source>
        <strain evidence="2 3">XXST-01</strain>
    </source>
</reference>
<dbReference type="EMBL" id="RXNT01000004">
    <property type="protein sequence ID" value="RTR33896.1"/>
    <property type="molecule type" value="Genomic_DNA"/>
</dbReference>
<dbReference type="Proteomes" id="UP000271374">
    <property type="component" value="Unassembled WGS sequence"/>
</dbReference>
<feature type="transmembrane region" description="Helical" evidence="1">
    <location>
        <begin position="116"/>
        <end position="137"/>
    </location>
</feature>
<proteinExistence type="predicted"/>
<accession>A0A3S0IY25</accession>
<evidence type="ECO:0000313" key="3">
    <source>
        <dbReference type="Proteomes" id="UP000271374"/>
    </source>
</evidence>
<gene>
    <name evidence="2" type="ORF">EKG37_06665</name>
</gene>
<feature type="transmembrane region" description="Helical" evidence="1">
    <location>
        <begin position="78"/>
        <end position="96"/>
    </location>
</feature>
<dbReference type="AlphaFoldDB" id="A0A3S0IY25"/>
<dbReference type="NCBIfam" id="NF038403">
    <property type="entry name" value="perm_prefix_1"/>
    <property type="match status" value="1"/>
</dbReference>
<sequence>MKKIDNYVKKIVAGLPMEEGDKEDLREELTSHLSEHVNELMIKGYSEDESIDYAIKSFGDHHELNHEMKKAIFPFYKIVRYVWCTFLVTAFIWTLAYYWNEFFHRQMGNFFQEGGMLVFLIIAVILGICEVAFEAASKEYKTKWITNPWFFFMIPSVFITGLLSISLFQQPENYVDGLWLDFFVLPIGAIAHLFARGIFTLMFVKRRNINVKIN</sequence>
<keyword evidence="3" id="KW-1185">Reference proteome</keyword>
<feature type="transmembrane region" description="Helical" evidence="1">
    <location>
        <begin position="182"/>
        <end position="204"/>
    </location>
</feature>
<keyword evidence="1" id="KW-1133">Transmembrane helix</keyword>
<organism evidence="2 3">
    <name type="scientific">Bacillus yapensis</name>
    <dbReference type="NCBI Taxonomy" id="2492960"/>
    <lineage>
        <taxon>Bacteria</taxon>
        <taxon>Bacillati</taxon>
        <taxon>Bacillota</taxon>
        <taxon>Bacilli</taxon>
        <taxon>Bacillales</taxon>
        <taxon>Bacillaceae</taxon>
        <taxon>Bacillus</taxon>
    </lineage>
</organism>
<keyword evidence="1" id="KW-0472">Membrane</keyword>
<evidence type="ECO:0000313" key="2">
    <source>
        <dbReference type="EMBL" id="RTR33896.1"/>
    </source>
</evidence>
<dbReference type="OrthoDB" id="2845482at2"/>
<dbReference type="InterPro" id="IPR047928">
    <property type="entry name" value="Perm_prefix_1"/>
</dbReference>
<keyword evidence="1" id="KW-0812">Transmembrane</keyword>
<feature type="transmembrane region" description="Helical" evidence="1">
    <location>
        <begin position="149"/>
        <end position="170"/>
    </location>
</feature>
<evidence type="ECO:0000256" key="1">
    <source>
        <dbReference type="SAM" id="Phobius"/>
    </source>
</evidence>
<protein>
    <submittedName>
        <fullName evidence="2">Uncharacterized protein</fullName>
    </submittedName>
</protein>
<dbReference type="RefSeq" id="WP_126407607.1">
    <property type="nucleotide sequence ID" value="NZ_RXNT01000004.1"/>
</dbReference>
<comment type="caution">
    <text evidence="2">The sequence shown here is derived from an EMBL/GenBank/DDBJ whole genome shotgun (WGS) entry which is preliminary data.</text>
</comment>
<name>A0A3S0IY25_9BACI</name>